<dbReference type="EC" id="3.6.4.13" evidence="12"/>
<dbReference type="InterPro" id="IPR011545">
    <property type="entry name" value="DEAD/DEAH_box_helicase_dom"/>
</dbReference>
<proteinExistence type="inferred from homology"/>
<comment type="similarity">
    <text evidence="12">Belongs to the DEAD box helicase family.</text>
</comment>
<dbReference type="InterPro" id="IPR036770">
    <property type="entry name" value="Ankyrin_rpt-contain_sf"/>
</dbReference>
<dbReference type="Pfam" id="PF00023">
    <property type="entry name" value="Ank"/>
    <property type="match status" value="2"/>
</dbReference>
<evidence type="ECO:0000256" key="13">
    <source>
        <dbReference type="SAM" id="MobiDB-lite"/>
    </source>
</evidence>
<evidence type="ECO:0000313" key="18">
    <source>
        <dbReference type="Proteomes" id="UP000574390"/>
    </source>
</evidence>
<feature type="domain" description="Helicase ATP-binding" evidence="14">
    <location>
        <begin position="453"/>
        <end position="627"/>
    </location>
</feature>
<comment type="function">
    <text evidence="12">RNA helicase.</text>
</comment>
<dbReference type="Gene3D" id="1.50.40.10">
    <property type="entry name" value="Mitochondrial carrier domain"/>
    <property type="match status" value="2"/>
</dbReference>
<feature type="repeat" description="Solcar" evidence="10">
    <location>
        <begin position="1496"/>
        <end position="1580"/>
    </location>
</feature>
<protein>
    <recommendedName>
        <fullName evidence="12">ATP-dependent RNA helicase</fullName>
        <ecNumber evidence="12">3.6.4.13</ecNumber>
    </recommendedName>
</protein>
<feature type="repeat" description="Solcar" evidence="10">
    <location>
        <begin position="1590"/>
        <end position="1689"/>
    </location>
</feature>
<dbReference type="Pfam" id="PF00271">
    <property type="entry name" value="Helicase_C"/>
    <property type="match status" value="1"/>
</dbReference>
<dbReference type="Pfam" id="PF00270">
    <property type="entry name" value="DEAD"/>
    <property type="match status" value="1"/>
</dbReference>
<feature type="compositionally biased region" description="Basic and acidic residues" evidence="13">
    <location>
        <begin position="1056"/>
        <end position="1076"/>
    </location>
</feature>
<dbReference type="GO" id="GO:0016787">
    <property type="term" value="F:hydrolase activity"/>
    <property type="evidence" value="ECO:0007669"/>
    <property type="project" value="UniProtKB-KW"/>
</dbReference>
<dbReference type="PANTHER" id="PTHR24031">
    <property type="entry name" value="RNA HELICASE"/>
    <property type="match status" value="1"/>
</dbReference>
<feature type="region of interest" description="Disordered" evidence="13">
    <location>
        <begin position="857"/>
        <end position="1133"/>
    </location>
</feature>
<dbReference type="PROSITE" id="PS50297">
    <property type="entry name" value="ANK_REP_REGION"/>
    <property type="match status" value="3"/>
</dbReference>
<keyword evidence="4 12" id="KW-0378">Hydrolase</keyword>
<evidence type="ECO:0000256" key="1">
    <source>
        <dbReference type="ARBA" id="ARBA00004141"/>
    </source>
</evidence>
<keyword evidence="5 12" id="KW-0347">Helicase</keyword>
<dbReference type="GO" id="GO:0016020">
    <property type="term" value="C:membrane"/>
    <property type="evidence" value="ECO:0007669"/>
    <property type="project" value="UniProtKB-SubCell"/>
</dbReference>
<organism evidence="17 18">
    <name type="scientific">Perkinsus olseni</name>
    <name type="common">Perkinsus atlanticus</name>
    <dbReference type="NCBI Taxonomy" id="32597"/>
    <lineage>
        <taxon>Eukaryota</taxon>
        <taxon>Sar</taxon>
        <taxon>Alveolata</taxon>
        <taxon>Perkinsozoa</taxon>
        <taxon>Perkinsea</taxon>
        <taxon>Perkinsida</taxon>
        <taxon>Perkinsidae</taxon>
        <taxon>Perkinsus</taxon>
    </lineage>
</organism>
<dbReference type="PROSITE" id="PS00039">
    <property type="entry name" value="DEAD_ATP_HELICASE"/>
    <property type="match status" value="1"/>
</dbReference>
<feature type="domain" description="Helicase C-terminal" evidence="15">
    <location>
        <begin position="653"/>
        <end position="813"/>
    </location>
</feature>
<evidence type="ECO:0000256" key="8">
    <source>
        <dbReference type="ARBA" id="ARBA00023136"/>
    </source>
</evidence>
<evidence type="ECO:0000256" key="7">
    <source>
        <dbReference type="ARBA" id="ARBA00022884"/>
    </source>
</evidence>
<feature type="repeat" description="Solcar" evidence="10">
    <location>
        <begin position="1388"/>
        <end position="1472"/>
    </location>
</feature>
<keyword evidence="7 12" id="KW-0694">RNA-binding</keyword>
<dbReference type="InterPro" id="IPR014001">
    <property type="entry name" value="Helicase_ATP-bd"/>
</dbReference>
<feature type="repeat" description="ANK" evidence="9">
    <location>
        <begin position="253"/>
        <end position="285"/>
    </location>
</feature>
<dbReference type="SUPFAM" id="SSF48403">
    <property type="entry name" value="Ankyrin repeat"/>
    <property type="match status" value="1"/>
</dbReference>
<dbReference type="CDD" id="cd17941">
    <property type="entry name" value="DEADc_DDX10"/>
    <property type="match status" value="1"/>
</dbReference>
<dbReference type="Proteomes" id="UP000574390">
    <property type="component" value="Unassembled WGS sequence"/>
</dbReference>
<evidence type="ECO:0000259" key="14">
    <source>
        <dbReference type="PROSITE" id="PS51192"/>
    </source>
</evidence>
<dbReference type="SMART" id="SM00487">
    <property type="entry name" value="DEXDc"/>
    <property type="match status" value="1"/>
</dbReference>
<dbReference type="InterPro" id="IPR002110">
    <property type="entry name" value="Ankyrin_rpt"/>
</dbReference>
<dbReference type="PROSITE" id="PS50920">
    <property type="entry name" value="SOLCAR"/>
    <property type="match status" value="5"/>
</dbReference>
<keyword evidence="8 10" id="KW-0472">Membrane</keyword>
<dbReference type="Pfam" id="PF00153">
    <property type="entry name" value="Mito_carr"/>
    <property type="match status" value="6"/>
</dbReference>
<feature type="repeat" description="Solcar" evidence="10">
    <location>
        <begin position="1697"/>
        <end position="1780"/>
    </location>
</feature>
<feature type="compositionally biased region" description="Acidic residues" evidence="13">
    <location>
        <begin position="907"/>
        <end position="923"/>
    </location>
</feature>
<dbReference type="InterPro" id="IPR014014">
    <property type="entry name" value="RNA_helicase_DEAD_Q_motif"/>
</dbReference>
<evidence type="ECO:0000256" key="10">
    <source>
        <dbReference type="PROSITE-ProRule" id="PRU00282"/>
    </source>
</evidence>
<dbReference type="PROSITE" id="PS51195">
    <property type="entry name" value="Q_MOTIF"/>
    <property type="match status" value="1"/>
</dbReference>
<dbReference type="GO" id="GO:0003724">
    <property type="term" value="F:RNA helicase activity"/>
    <property type="evidence" value="ECO:0007669"/>
    <property type="project" value="UniProtKB-EC"/>
</dbReference>
<comment type="subcellular location">
    <subcellularLocation>
        <location evidence="1">Membrane</location>
        <topology evidence="1">Multi-pass membrane protein</topology>
    </subcellularLocation>
</comment>
<evidence type="ECO:0000256" key="12">
    <source>
        <dbReference type="RuleBase" id="RU365068"/>
    </source>
</evidence>
<evidence type="ECO:0000313" key="17">
    <source>
        <dbReference type="EMBL" id="KAF4732026.1"/>
    </source>
</evidence>
<dbReference type="SUPFAM" id="SSF103506">
    <property type="entry name" value="Mitochondrial carrier"/>
    <property type="match status" value="2"/>
</dbReference>
<reference evidence="17 18" key="1">
    <citation type="submission" date="2020-04" db="EMBL/GenBank/DDBJ databases">
        <title>Perkinsus olseni comparative genomics.</title>
        <authorList>
            <person name="Bogema D.R."/>
        </authorList>
    </citation>
    <scope>NUCLEOTIDE SEQUENCE [LARGE SCALE GENOMIC DNA]</scope>
    <source>
        <strain evidence="17">ATCC PRA-205</strain>
    </source>
</reference>
<feature type="compositionally biased region" description="Basic and acidic residues" evidence="13">
    <location>
        <begin position="897"/>
        <end position="906"/>
    </location>
</feature>
<dbReference type="PROSITE" id="PS51194">
    <property type="entry name" value="HELICASE_CTER"/>
    <property type="match status" value="1"/>
</dbReference>
<comment type="catalytic activity">
    <reaction evidence="12">
        <text>ATP + H2O = ADP + phosphate + H(+)</text>
        <dbReference type="Rhea" id="RHEA:13065"/>
        <dbReference type="ChEBI" id="CHEBI:15377"/>
        <dbReference type="ChEBI" id="CHEBI:15378"/>
        <dbReference type="ChEBI" id="CHEBI:30616"/>
        <dbReference type="ChEBI" id="CHEBI:43474"/>
        <dbReference type="ChEBI" id="CHEBI:456216"/>
        <dbReference type="EC" id="3.6.4.13"/>
    </reaction>
</comment>
<feature type="repeat" description="ANK" evidence="9">
    <location>
        <begin position="121"/>
        <end position="144"/>
    </location>
</feature>
<dbReference type="InterPro" id="IPR000629">
    <property type="entry name" value="RNA-helicase_DEAD-box_CS"/>
</dbReference>
<gene>
    <name evidence="17" type="primary">DDX10_6</name>
    <name evidence="17" type="ORF">FOZ62_018894</name>
</gene>
<keyword evidence="2 10" id="KW-0812">Transmembrane</keyword>
<dbReference type="Pfam" id="PF12796">
    <property type="entry name" value="Ank_2"/>
    <property type="match status" value="1"/>
</dbReference>
<evidence type="ECO:0000259" key="15">
    <source>
        <dbReference type="PROSITE" id="PS51194"/>
    </source>
</evidence>
<evidence type="ECO:0000256" key="6">
    <source>
        <dbReference type="ARBA" id="ARBA00022840"/>
    </source>
</evidence>
<dbReference type="PROSITE" id="PS51192">
    <property type="entry name" value="HELICASE_ATP_BIND_1"/>
    <property type="match status" value="1"/>
</dbReference>
<keyword evidence="9" id="KW-0040">ANK repeat</keyword>
<dbReference type="InterPro" id="IPR001650">
    <property type="entry name" value="Helicase_C-like"/>
</dbReference>
<evidence type="ECO:0000256" key="5">
    <source>
        <dbReference type="ARBA" id="ARBA00022806"/>
    </source>
</evidence>
<dbReference type="CDD" id="cd18787">
    <property type="entry name" value="SF2_C_DEAD"/>
    <property type="match status" value="1"/>
</dbReference>
<comment type="caution">
    <text evidence="17">The sequence shown here is derived from an EMBL/GenBank/DDBJ whole genome shotgun (WGS) entry which is preliminary data.</text>
</comment>
<evidence type="ECO:0000256" key="4">
    <source>
        <dbReference type="ARBA" id="ARBA00022801"/>
    </source>
</evidence>
<keyword evidence="3 12" id="KW-0547">Nucleotide-binding</keyword>
<dbReference type="Gene3D" id="1.25.40.20">
    <property type="entry name" value="Ankyrin repeat-containing domain"/>
    <property type="match status" value="2"/>
</dbReference>
<evidence type="ECO:0000256" key="2">
    <source>
        <dbReference type="ARBA" id="ARBA00022692"/>
    </source>
</evidence>
<feature type="repeat" description="ANK" evidence="9">
    <location>
        <begin position="53"/>
        <end position="85"/>
    </location>
</feature>
<dbReference type="SUPFAM" id="SSF52540">
    <property type="entry name" value="P-loop containing nucleoside triphosphate hydrolases"/>
    <property type="match status" value="1"/>
</dbReference>
<dbReference type="SMART" id="SM00490">
    <property type="entry name" value="HELICc"/>
    <property type="match status" value="1"/>
</dbReference>
<evidence type="ECO:0000256" key="9">
    <source>
        <dbReference type="PROSITE-ProRule" id="PRU00023"/>
    </source>
</evidence>
<evidence type="ECO:0000256" key="3">
    <source>
        <dbReference type="ARBA" id="ARBA00022741"/>
    </source>
</evidence>
<feature type="short sequence motif" description="Q motif" evidence="11">
    <location>
        <begin position="422"/>
        <end position="450"/>
    </location>
</feature>
<dbReference type="InterPro" id="IPR018108">
    <property type="entry name" value="MCP_transmembrane"/>
</dbReference>
<feature type="compositionally biased region" description="Acidic residues" evidence="13">
    <location>
        <begin position="1025"/>
        <end position="1044"/>
    </location>
</feature>
<dbReference type="Gene3D" id="3.40.50.300">
    <property type="entry name" value="P-loop containing nucleotide triphosphate hydrolases"/>
    <property type="match status" value="2"/>
</dbReference>
<evidence type="ECO:0000259" key="16">
    <source>
        <dbReference type="PROSITE" id="PS51195"/>
    </source>
</evidence>
<keyword evidence="6 12" id="KW-0067">ATP-binding</keyword>
<feature type="compositionally biased region" description="Basic and acidic residues" evidence="13">
    <location>
        <begin position="924"/>
        <end position="935"/>
    </location>
</feature>
<name>A0A7J6SI39_PEROL</name>
<dbReference type="GO" id="GO:0003723">
    <property type="term" value="F:RNA binding"/>
    <property type="evidence" value="ECO:0007669"/>
    <property type="project" value="UniProtKB-UniRule"/>
</dbReference>
<sequence length="1787" mass="194083">MPFTKARQQYATTDGVDPFAGERFVWAAAKGDIEAVIRMHAVERADLGQRGRYSRTALIEAAHYGHGAVVKYLLSMRADVNEVDECGRTPLMHAASEGRWDVCKLLLAVPEIDVNARDVAEGRTAIMMAAKASHDEVVKLMLERDRLEYTHTELLSQGVCEAVGKVLDVKASAVVHQILLDACDRQIPAVVGEIIGRKAASRDQLTAALCSVCLGRKDDPTIAKLLIQGGADVNGVLEATAAFPAVRSPIVESSSVPVILAAAMGHGEVLRALLECGADADRVGLTPEGVLPSGVEEISTTCTAFSIAIQLGRLECVKVLLAAGASLDIRRLRRLPGSLLIDAVKGGQVEVNTAQSAGQKDNRQMGLRHREDAEIADLENRLIIECPREGESVDQFERRRGLVDAEGEEHQRFTTGPVLTGHAFGELPLSRKTQLGLKDHGFTKLTPIQRSAIPYALAGRDVLGEARTGSGKSLAFIIPVIEKLYRMKWSADDGVGAVLISPTRELSAQIFTVLQQVGSHHDFSAGCVVGGRKFQEEQKVFPSLSIVVCTPGRLLQHIEETAGSDLSNVQVLVLDEADRILDLGFKRTVELILDALPPKRQTLLFSATMRTSVQQLATLALDNPELLSVSRNLKSATPTGLRQLCMTVKLEEKVNSLFTFLKTHAQTKIIAFVSATKQVRFLYETFRRLRPGLAVLELHGGMSLDKRMKVFDQFASKDKGLCLICTDVAARGVDFPQVDWVIQMDAPDTADTYIHRVGRTARFDREGNALMFATEAEQESLLSELAQKKVDVRVTSINRRRMFNITGKLQSLLASEPEVKHLAIKATQVYARSVALAGRTKLSDDEVAAYSHSLGLHEAPPVTLPTQEELTSGKKKKNMSKLERLKEKIRQKKLAKRQKEMAGEAGKEEEEEDGGWSQLEEDLQEKKSTKLSKFERRQKRQQELFAAQGPDGLSGEAQEGDEEDDVLVTVNKGDDAPLEEAPATQAEARARDAVKKGRLRVRKDGSIYVRGTGGLGKNQHMTFDESGDEGSEREEAEEDEDEDSAAAAKKAFVESMRQKVEEREEEDKKLMQEKVREKHRKIKEKLRRKRPEGEDEVEEVGAVLASPEEEDSGTAEHLDGEGSVEPPAKRQRGEMADLEAEALKLLGGVVVFGPAPAFTVFVFLVPSSAEFRRDPVDHLMPTNWDECTFHKNMFACGSAMALTVGILNPMDVIKVRMQTSTTTRTLWATVKSILHRDGVKALFLPGLKSSMASDFVNGAFRVGLYPEVKGFLSSLCDVPPTSLPLSLGSSFLTGIVGSFLGNPFDLIKIRSQYEAGLLGSDGRYLTGRCMGSKPTYPSVWTGVYSLLKDGTLFRGAHATCLRAGLVTCAQVSGFEQTKRACAELGLEDGILTRLVSGVISGLLATTVAAPVDLVRTRLMSSATSFPSLTSTVSNIIRAEGVRGLFGAGVRASTVLIRAASVQSIDAALDSPRGCSKKELSVNTAWDGRDNGGDVSSAMNYSRLSGGLGIAATAALLNPIEVLKVRMQTQQPRMSLTTIMKSTVKSDGLCGIWRTGLRYVIAAEFVNGCLRIGLYPSIKKFYSDTSDLDPASFPVILAASLTSGLIGSCCTTPLDRLKIRSQYEGGLKGPDGRYVTGRCIGAKPSFDSVVDGLSKNYAAGVLFKGVVASCTRASLVTGAQITTYETTKRILKGYGVEEGPLLSAIGGMTAGLVASTVAAPVDVVRTRLMSTGEYNTGIEGAIRILRQEGLRGLWRGWTAAYMRLGPFLLLSWPAIESIRRHVFGLRGF</sequence>
<dbReference type="SMART" id="SM00248">
    <property type="entry name" value="ANK"/>
    <property type="match status" value="7"/>
</dbReference>
<accession>A0A7J6SI39</accession>
<feature type="repeat" description="Solcar" evidence="10">
    <location>
        <begin position="1187"/>
        <end position="1271"/>
    </location>
</feature>
<dbReference type="PROSITE" id="PS50088">
    <property type="entry name" value="ANK_REPEAT"/>
    <property type="match status" value="3"/>
</dbReference>
<feature type="domain" description="DEAD-box RNA helicase Q" evidence="16">
    <location>
        <begin position="422"/>
        <end position="450"/>
    </location>
</feature>
<dbReference type="EMBL" id="JABANM010014849">
    <property type="protein sequence ID" value="KAF4732026.1"/>
    <property type="molecule type" value="Genomic_DNA"/>
</dbReference>
<dbReference type="InterPro" id="IPR023395">
    <property type="entry name" value="MCP_dom_sf"/>
</dbReference>
<dbReference type="InterPro" id="IPR027417">
    <property type="entry name" value="P-loop_NTPase"/>
</dbReference>
<dbReference type="GO" id="GO:0005524">
    <property type="term" value="F:ATP binding"/>
    <property type="evidence" value="ECO:0007669"/>
    <property type="project" value="UniProtKB-UniRule"/>
</dbReference>
<evidence type="ECO:0000256" key="11">
    <source>
        <dbReference type="PROSITE-ProRule" id="PRU00552"/>
    </source>
</evidence>
<feature type="compositionally biased region" description="Basic residues" evidence="13">
    <location>
        <begin position="1077"/>
        <end position="1090"/>
    </location>
</feature>
<comment type="domain">
    <text evidence="12">The Q motif is unique to and characteristic of the DEAD box family of RNA helicases and controls ATP binding and hydrolysis.</text>
</comment>